<evidence type="ECO:0000313" key="4">
    <source>
        <dbReference type="Proteomes" id="UP000504636"/>
    </source>
</evidence>
<protein>
    <recommendedName>
        <fullName evidence="6">Mid2 domain-containing protein</fullName>
    </recommendedName>
</protein>
<keyword evidence="2" id="KW-0812">Transmembrane</keyword>
<name>A0A6A6YCY7_9PEZI</name>
<sequence length="183" mass="19786">MFSLAGIKHNLIRKQRHEGPVHRYKCHHSRVVHTVTDSSGNIINDLKITPSSGTSRTLTDSATSTASGNAPASYSGGLSSGATAGVNVGAGLGGLLLIGGPILLFLHRRQKKRKRLSQPYPEADLIVPGQLKPELSDDPVPRKEMSGSPVEQVKIEPQELPVPWPRYEMEADSRGFAHRSVPE</sequence>
<reference evidence="5" key="3">
    <citation type="submission" date="2025-04" db="UniProtKB">
        <authorList>
            <consortium name="RefSeq"/>
        </authorList>
    </citation>
    <scope>IDENTIFICATION</scope>
    <source>
        <strain evidence="5">CBS 304.34</strain>
    </source>
</reference>
<reference evidence="5" key="2">
    <citation type="submission" date="2020-04" db="EMBL/GenBank/DDBJ databases">
        <authorList>
            <consortium name="NCBI Genome Project"/>
        </authorList>
    </citation>
    <scope>NUCLEOTIDE SEQUENCE</scope>
    <source>
        <strain evidence="5">CBS 304.34</strain>
    </source>
</reference>
<dbReference type="AlphaFoldDB" id="A0A6A6YCY7"/>
<evidence type="ECO:0000256" key="1">
    <source>
        <dbReference type="SAM" id="MobiDB-lite"/>
    </source>
</evidence>
<evidence type="ECO:0000256" key="2">
    <source>
        <dbReference type="SAM" id="Phobius"/>
    </source>
</evidence>
<evidence type="ECO:0000313" key="3">
    <source>
        <dbReference type="EMBL" id="KAF2805955.1"/>
    </source>
</evidence>
<feature type="transmembrane region" description="Helical" evidence="2">
    <location>
        <begin position="84"/>
        <end position="106"/>
    </location>
</feature>
<keyword evidence="2" id="KW-1133">Transmembrane helix</keyword>
<dbReference type="Proteomes" id="UP000504636">
    <property type="component" value="Unplaced"/>
</dbReference>
<keyword evidence="2" id="KW-0472">Membrane</keyword>
<keyword evidence="4" id="KW-1185">Reference proteome</keyword>
<gene>
    <name evidence="3 5" type="ORF">BDZ99DRAFT_100672</name>
</gene>
<dbReference type="RefSeq" id="XP_033572919.1">
    <property type="nucleotide sequence ID" value="XM_033712317.1"/>
</dbReference>
<accession>A0A6A6YCY7</accession>
<reference evidence="3 5" key="1">
    <citation type="journal article" date="2020" name="Stud. Mycol.">
        <title>101 Dothideomycetes genomes: a test case for predicting lifestyles and emergence of pathogens.</title>
        <authorList>
            <person name="Haridas S."/>
            <person name="Albert R."/>
            <person name="Binder M."/>
            <person name="Bloem J."/>
            <person name="Labutti K."/>
            <person name="Salamov A."/>
            <person name="Andreopoulos B."/>
            <person name="Baker S."/>
            <person name="Barry K."/>
            <person name="Bills G."/>
            <person name="Bluhm B."/>
            <person name="Cannon C."/>
            <person name="Castanera R."/>
            <person name="Culley D."/>
            <person name="Daum C."/>
            <person name="Ezra D."/>
            <person name="Gonzalez J."/>
            <person name="Henrissat B."/>
            <person name="Kuo A."/>
            <person name="Liang C."/>
            <person name="Lipzen A."/>
            <person name="Lutzoni F."/>
            <person name="Magnuson J."/>
            <person name="Mondo S."/>
            <person name="Nolan M."/>
            <person name="Ohm R."/>
            <person name="Pangilinan J."/>
            <person name="Park H.-J."/>
            <person name="Ramirez L."/>
            <person name="Alfaro M."/>
            <person name="Sun H."/>
            <person name="Tritt A."/>
            <person name="Yoshinaga Y."/>
            <person name="Zwiers L.-H."/>
            <person name="Turgeon B."/>
            <person name="Goodwin S."/>
            <person name="Spatafora J."/>
            <person name="Crous P."/>
            <person name="Grigoriev I."/>
        </authorList>
    </citation>
    <scope>NUCLEOTIDE SEQUENCE</scope>
    <source>
        <strain evidence="3 5">CBS 304.34</strain>
    </source>
</reference>
<evidence type="ECO:0008006" key="6">
    <source>
        <dbReference type="Google" id="ProtNLM"/>
    </source>
</evidence>
<dbReference type="EMBL" id="MU003708">
    <property type="protein sequence ID" value="KAF2805955.1"/>
    <property type="molecule type" value="Genomic_DNA"/>
</dbReference>
<evidence type="ECO:0000313" key="5">
    <source>
        <dbReference type="RefSeq" id="XP_033572919.1"/>
    </source>
</evidence>
<feature type="compositionally biased region" description="Polar residues" evidence="1">
    <location>
        <begin position="49"/>
        <end position="75"/>
    </location>
</feature>
<feature type="region of interest" description="Disordered" evidence="1">
    <location>
        <begin position="128"/>
        <end position="157"/>
    </location>
</feature>
<proteinExistence type="predicted"/>
<feature type="region of interest" description="Disordered" evidence="1">
    <location>
        <begin position="46"/>
        <end position="75"/>
    </location>
</feature>
<organism evidence="3">
    <name type="scientific">Mytilinidion resinicola</name>
    <dbReference type="NCBI Taxonomy" id="574789"/>
    <lineage>
        <taxon>Eukaryota</taxon>
        <taxon>Fungi</taxon>
        <taxon>Dikarya</taxon>
        <taxon>Ascomycota</taxon>
        <taxon>Pezizomycotina</taxon>
        <taxon>Dothideomycetes</taxon>
        <taxon>Pleosporomycetidae</taxon>
        <taxon>Mytilinidiales</taxon>
        <taxon>Mytilinidiaceae</taxon>
        <taxon>Mytilinidion</taxon>
    </lineage>
</organism>
<dbReference type="GeneID" id="54453210"/>